<comment type="caution">
    <text evidence="5">The sequence shown here is derived from an EMBL/GenBank/DDBJ whole genome shotgun (WGS) entry which is preliminary data.</text>
</comment>
<dbReference type="EMBL" id="SDOZ01000002">
    <property type="protein sequence ID" value="RXZ61304.1"/>
    <property type="molecule type" value="Genomic_DNA"/>
</dbReference>
<evidence type="ECO:0000259" key="4">
    <source>
        <dbReference type="PROSITE" id="PS00662"/>
    </source>
</evidence>
<dbReference type="PROSITE" id="PS00662">
    <property type="entry name" value="T2SP_E"/>
    <property type="match status" value="1"/>
</dbReference>
<dbReference type="SMART" id="SM00382">
    <property type="entry name" value="AAA"/>
    <property type="match status" value="1"/>
</dbReference>
<dbReference type="InterPro" id="IPR027417">
    <property type="entry name" value="P-loop_NTPase"/>
</dbReference>
<dbReference type="GO" id="GO:0005886">
    <property type="term" value="C:plasma membrane"/>
    <property type="evidence" value="ECO:0007669"/>
    <property type="project" value="TreeGrafter"/>
</dbReference>
<evidence type="ECO:0000256" key="2">
    <source>
        <dbReference type="ARBA" id="ARBA00022741"/>
    </source>
</evidence>
<dbReference type="PANTHER" id="PTHR30258">
    <property type="entry name" value="TYPE II SECRETION SYSTEM PROTEIN GSPE-RELATED"/>
    <property type="match status" value="1"/>
</dbReference>
<keyword evidence="3" id="KW-0067">ATP-binding</keyword>
<dbReference type="InterPro" id="IPR037257">
    <property type="entry name" value="T2SS_E_N_sf"/>
</dbReference>
<dbReference type="InterPro" id="IPR007831">
    <property type="entry name" value="T2SS_GspE_N"/>
</dbReference>
<dbReference type="Gene3D" id="3.40.50.300">
    <property type="entry name" value="P-loop containing nucleotide triphosphate hydrolases"/>
    <property type="match status" value="1"/>
</dbReference>
<keyword evidence="6" id="KW-1185">Reference proteome</keyword>
<comment type="similarity">
    <text evidence="1">Belongs to the GSP E family.</text>
</comment>
<gene>
    <name evidence="5" type="ORF">ESZ91_02655</name>
</gene>
<dbReference type="Pfam" id="PF00437">
    <property type="entry name" value="T2SSE"/>
    <property type="match status" value="1"/>
</dbReference>
<sequence length="563" mass="63077">MDINYELLQYYAYKKIIKRKQIKSIYDECTRLGVPIESYMQAKAYCTEVEALPVLGEFYCLPYTEVDMLDIDKSLIEKFEYSFMKKHKFLPVSLNRNGVLLLAVGRPLDTHAQSVIAVEFTCDMDFILVPPTQIDIYIDSIVAVISTTKALGDLQDAGDRDVIDRVMTGGITVVDSVDDVINNPSVRLVDSIIREAIPFKASDIHIEPFERTVKVRYRIDGDLQLRVEFPIESYSAICARLKIMSGINIAERRIPQDGRIGMSINGTEYDFRVSTLPTVYGEKFVIRILDKTSFNFTRTELGFTNEENVVIDKILAHSYGIVLLTGPTGCGKSTTLYSFLKEINKPTVNVITIEDPVEYTMHGVNQVQVNAKANLTFASTLRSILRQDPDIIMVGEIRDEDTAEIAVRAAITGHLVFSTLHTNDAPGAIIRLEDMKVTDYLVADALVGVIAQRLVKRLCPACKKRGKTNETEMKILGIEEPVSVFRPQGCQFCAGTGYKGRVAVHEIMYMSERLRSAVTAGKPLEQLRKISEEEGMVGLWDSCKKLVLKGVTDIAELMGLYDD</sequence>
<feature type="domain" description="Bacterial type II secretion system protein E" evidence="4">
    <location>
        <begin position="385"/>
        <end position="399"/>
    </location>
</feature>
<name>A0A4Q2K9K4_9FIRM</name>
<dbReference type="Gene3D" id="3.30.300.160">
    <property type="entry name" value="Type II secretion system, protein E, N-terminal domain"/>
    <property type="match status" value="1"/>
</dbReference>
<evidence type="ECO:0000313" key="5">
    <source>
        <dbReference type="EMBL" id="RXZ61304.1"/>
    </source>
</evidence>
<evidence type="ECO:0000313" key="6">
    <source>
        <dbReference type="Proteomes" id="UP000291269"/>
    </source>
</evidence>
<dbReference type="InterPro" id="IPR001482">
    <property type="entry name" value="T2SS/T4SS_dom"/>
</dbReference>
<organism evidence="5 6">
    <name type="scientific">Candidatus Borkfalkia ceftriaxoniphila</name>
    <dbReference type="NCBI Taxonomy" id="2508949"/>
    <lineage>
        <taxon>Bacteria</taxon>
        <taxon>Bacillati</taxon>
        <taxon>Bacillota</taxon>
        <taxon>Clostridia</taxon>
        <taxon>Christensenellales</taxon>
        <taxon>Christensenellaceae</taxon>
        <taxon>Candidatus Borkfalkia</taxon>
    </lineage>
</organism>
<accession>A0A4Q2K9K4</accession>
<dbReference type="SUPFAM" id="SSF52540">
    <property type="entry name" value="P-loop containing nucleoside triphosphate hydrolases"/>
    <property type="match status" value="1"/>
</dbReference>
<dbReference type="Proteomes" id="UP000291269">
    <property type="component" value="Unassembled WGS sequence"/>
</dbReference>
<dbReference type="AlphaFoldDB" id="A0A4Q2K9K4"/>
<dbReference type="GO" id="GO:0005524">
    <property type="term" value="F:ATP binding"/>
    <property type="evidence" value="ECO:0007669"/>
    <property type="project" value="UniProtKB-KW"/>
</dbReference>
<dbReference type="CDD" id="cd01129">
    <property type="entry name" value="PulE-GspE-like"/>
    <property type="match status" value="1"/>
</dbReference>
<keyword evidence="2" id="KW-0547">Nucleotide-binding</keyword>
<reference evidence="5 6" key="1">
    <citation type="journal article" date="2019" name="Gut">
        <title>Antibiotics-induced monodominance of a novel gut bacterial order.</title>
        <authorList>
            <person name="Hildebrand F."/>
            <person name="Moitinho-Silva L."/>
            <person name="Blasche S."/>
            <person name="Jahn M.T."/>
            <person name="Gossmann T.I."/>
            <person name="Heuerta-Cepas J."/>
            <person name="Hercog R."/>
            <person name="Luetge M."/>
            <person name="Bahram M."/>
            <person name="Pryszlak A."/>
            <person name="Alves R.J."/>
            <person name="Waszak S.M."/>
            <person name="Zhu A."/>
            <person name="Ye L."/>
            <person name="Costea P.I."/>
            <person name="Aalvink S."/>
            <person name="Belzer C."/>
            <person name="Forslund S.K."/>
            <person name="Sunagawa S."/>
            <person name="Hentschel U."/>
            <person name="Merten C."/>
            <person name="Patil K.R."/>
            <person name="Benes V."/>
            <person name="Bork P."/>
        </authorList>
    </citation>
    <scope>NUCLEOTIDE SEQUENCE [LARGE SCALE GENOMIC DNA]</scope>
    <source>
        <strain evidence="5 6">HDS1380</strain>
    </source>
</reference>
<dbReference type="SUPFAM" id="SSF160246">
    <property type="entry name" value="EspE N-terminal domain-like"/>
    <property type="match status" value="1"/>
</dbReference>
<protein>
    <submittedName>
        <fullName evidence="5">Type II/IV secretion system protein</fullName>
    </submittedName>
</protein>
<evidence type="ECO:0000256" key="1">
    <source>
        <dbReference type="ARBA" id="ARBA00006611"/>
    </source>
</evidence>
<dbReference type="PANTHER" id="PTHR30258:SF3">
    <property type="entry name" value="SLL1921 PROTEIN"/>
    <property type="match status" value="1"/>
</dbReference>
<proteinExistence type="inferred from homology"/>
<dbReference type="InterPro" id="IPR003593">
    <property type="entry name" value="AAA+_ATPase"/>
</dbReference>
<dbReference type="Pfam" id="PF05157">
    <property type="entry name" value="MshEN"/>
    <property type="match status" value="1"/>
</dbReference>
<dbReference type="Gene3D" id="3.30.450.90">
    <property type="match status" value="1"/>
</dbReference>
<evidence type="ECO:0000256" key="3">
    <source>
        <dbReference type="ARBA" id="ARBA00022840"/>
    </source>
</evidence>
<dbReference type="GO" id="GO:0016887">
    <property type="term" value="F:ATP hydrolysis activity"/>
    <property type="evidence" value="ECO:0007669"/>
    <property type="project" value="TreeGrafter"/>
</dbReference>
<dbReference type="RefSeq" id="WP_129223858.1">
    <property type="nucleotide sequence ID" value="NZ_SDOZ01000002.1"/>
</dbReference>
<dbReference type="OrthoDB" id="9808272at2"/>